<dbReference type="AlphaFoldDB" id="A0A8T4J0U0"/>
<keyword evidence="4" id="KW-1185">Reference proteome</keyword>
<name>A0A8T4J0U0_9ACTN</name>
<dbReference type="InterPro" id="IPR006680">
    <property type="entry name" value="Amidohydro-rel"/>
</dbReference>
<feature type="non-terminal residue" evidence="3">
    <location>
        <position position="1"/>
    </location>
</feature>
<evidence type="ECO:0000313" key="3">
    <source>
        <dbReference type="EMBL" id="MBR7678331.1"/>
    </source>
</evidence>
<dbReference type="EMBL" id="JAGSMN010001367">
    <property type="protein sequence ID" value="MBR7678331.1"/>
    <property type="molecule type" value="Genomic_DNA"/>
</dbReference>
<dbReference type="GO" id="GO:0016787">
    <property type="term" value="F:hydrolase activity"/>
    <property type="evidence" value="ECO:0007669"/>
    <property type="project" value="InterPro"/>
</dbReference>
<feature type="non-terminal residue" evidence="3">
    <location>
        <position position="113"/>
    </location>
</feature>
<gene>
    <name evidence="3" type="ORF">KDA82_36260</name>
</gene>
<feature type="region of interest" description="Disordered" evidence="1">
    <location>
        <begin position="1"/>
        <end position="21"/>
    </location>
</feature>
<dbReference type="Gene3D" id="3.20.20.140">
    <property type="entry name" value="Metal-dependent hydrolases"/>
    <property type="match status" value="1"/>
</dbReference>
<protein>
    <submittedName>
        <fullName evidence="3">Amidohydrolase family protein</fullName>
    </submittedName>
</protein>
<dbReference type="PANTHER" id="PTHR43135">
    <property type="entry name" value="ALPHA-D-RIBOSE 1-METHYLPHOSPHONATE 5-TRIPHOSPHATE DIPHOSPHATASE"/>
    <property type="match status" value="1"/>
</dbReference>
<evidence type="ECO:0000313" key="4">
    <source>
        <dbReference type="Proteomes" id="UP000675554"/>
    </source>
</evidence>
<evidence type="ECO:0000256" key="1">
    <source>
        <dbReference type="SAM" id="MobiDB-lite"/>
    </source>
</evidence>
<dbReference type="Proteomes" id="UP000675554">
    <property type="component" value="Unassembled WGS sequence"/>
</dbReference>
<dbReference type="PANTHER" id="PTHR43135:SF3">
    <property type="entry name" value="ALPHA-D-RIBOSE 1-METHYLPHOSPHONATE 5-TRIPHOSPHATE DIPHOSPHATASE"/>
    <property type="match status" value="1"/>
</dbReference>
<accession>A0A8T4J0U0</accession>
<feature type="domain" description="Amidohydrolase-related" evidence="2">
    <location>
        <begin position="31"/>
        <end position="112"/>
    </location>
</feature>
<proteinExistence type="predicted"/>
<dbReference type="InterPro" id="IPR051781">
    <property type="entry name" value="Metallo-dep_Hydrolase"/>
</dbReference>
<reference evidence="3" key="1">
    <citation type="submission" date="2021-04" db="EMBL/GenBank/DDBJ databases">
        <title>Sequencing of actinobacteria type strains.</title>
        <authorList>
            <person name="Nguyen G.-S."/>
            <person name="Wentzel A."/>
        </authorList>
    </citation>
    <scope>NUCLEOTIDE SEQUENCE</scope>
    <source>
        <strain evidence="3">DSM 42095</strain>
    </source>
</reference>
<organism evidence="3 4">
    <name type="scientific">Streptomyces daliensis</name>
    <dbReference type="NCBI Taxonomy" id="299421"/>
    <lineage>
        <taxon>Bacteria</taxon>
        <taxon>Bacillati</taxon>
        <taxon>Actinomycetota</taxon>
        <taxon>Actinomycetes</taxon>
        <taxon>Kitasatosporales</taxon>
        <taxon>Streptomycetaceae</taxon>
        <taxon>Streptomyces</taxon>
    </lineage>
</organism>
<comment type="caution">
    <text evidence="3">The sequence shown here is derived from an EMBL/GenBank/DDBJ whole genome shotgun (WGS) entry which is preliminary data.</text>
</comment>
<dbReference type="InterPro" id="IPR032466">
    <property type="entry name" value="Metal_Hydrolase"/>
</dbReference>
<dbReference type="Pfam" id="PF01979">
    <property type="entry name" value="Amidohydro_1"/>
    <property type="match status" value="1"/>
</dbReference>
<dbReference type="SUPFAM" id="SSF51556">
    <property type="entry name" value="Metallo-dependent hydrolases"/>
    <property type="match status" value="1"/>
</dbReference>
<evidence type="ECO:0000259" key="2">
    <source>
        <dbReference type="Pfam" id="PF01979"/>
    </source>
</evidence>
<sequence length="113" mass="11540">AVRIMSHTGGHADFSTPSGFDPSCGIGEIADTPDEVRLAVRRLLRAGADLIKVCATGGMGSPHDQPDDEGLTVEEISTVVDELARHGGKPVAAHAQGTAGILNAIRGGVTSVE</sequence>